<dbReference type="RefSeq" id="WP_072774593.1">
    <property type="nucleotide sequence ID" value="NZ_FRDN01000015.1"/>
</dbReference>
<protein>
    <recommendedName>
        <fullName evidence="14 15">Dihydroxy-acid dehydratase</fullName>
        <shortName evidence="15">DAD</shortName>
        <ecNumber evidence="14 15">4.2.1.9</ecNumber>
    </recommendedName>
</protein>
<dbReference type="Pfam" id="PF24877">
    <property type="entry name" value="ILV_EDD_C"/>
    <property type="match status" value="1"/>
</dbReference>
<evidence type="ECO:0000256" key="14">
    <source>
        <dbReference type="ARBA" id="ARBA00029490"/>
    </source>
</evidence>
<dbReference type="FunFam" id="3.50.30.80:FF:000001">
    <property type="entry name" value="Dihydroxy-acid dehydratase"/>
    <property type="match status" value="1"/>
</dbReference>
<dbReference type="UniPathway" id="UPA00049">
    <property type="reaction ID" value="UER00061"/>
</dbReference>
<keyword evidence="5 15" id="KW-0479">Metal-binding</keyword>
<dbReference type="EMBL" id="FRDN01000015">
    <property type="protein sequence ID" value="SHN85308.1"/>
    <property type="molecule type" value="Genomic_DNA"/>
</dbReference>
<dbReference type="PANTHER" id="PTHR43661">
    <property type="entry name" value="D-XYLONATE DEHYDRATASE"/>
    <property type="match status" value="1"/>
</dbReference>
<comment type="subunit">
    <text evidence="15">Homodimer.</text>
</comment>
<keyword evidence="4 15" id="KW-0001">2Fe-2S</keyword>
<gene>
    <name evidence="15" type="primary">ilvD</name>
    <name evidence="18" type="ORF">SAMN02745215_04420</name>
</gene>
<accession>A0A1M7UQQ7</accession>
<comment type="similarity">
    <text evidence="2 15">Belongs to the IlvD/Edd family.</text>
</comment>
<organism evidence="18 19">
    <name type="scientific">Desulfitobacterium chlororespirans DSM 11544</name>
    <dbReference type="NCBI Taxonomy" id="1121395"/>
    <lineage>
        <taxon>Bacteria</taxon>
        <taxon>Bacillati</taxon>
        <taxon>Bacillota</taxon>
        <taxon>Clostridia</taxon>
        <taxon>Eubacteriales</taxon>
        <taxon>Desulfitobacteriaceae</taxon>
        <taxon>Desulfitobacterium</taxon>
    </lineage>
</organism>
<dbReference type="GO" id="GO:0000287">
    <property type="term" value="F:magnesium ion binding"/>
    <property type="evidence" value="ECO:0007669"/>
    <property type="project" value="UniProtKB-UniRule"/>
</dbReference>
<proteinExistence type="inferred from homology"/>
<dbReference type="InterPro" id="IPR056740">
    <property type="entry name" value="ILV_EDD_C"/>
</dbReference>
<comment type="pathway">
    <text evidence="13 15">Amino-acid biosynthesis; L-isoleucine biosynthesis; L-isoleucine from 2-oxobutanoate: step 3/4.</text>
</comment>
<evidence type="ECO:0000259" key="17">
    <source>
        <dbReference type="Pfam" id="PF24877"/>
    </source>
</evidence>
<feature type="domain" description="Dihydroxy-acid/6-phosphogluconate dehydratase N-terminal" evidence="16">
    <location>
        <begin position="41"/>
        <end position="356"/>
    </location>
</feature>
<evidence type="ECO:0000313" key="18">
    <source>
        <dbReference type="EMBL" id="SHN85308.1"/>
    </source>
</evidence>
<dbReference type="STRING" id="1121395.SAMN02745215_04420"/>
<keyword evidence="6 15" id="KW-0460">Magnesium</keyword>
<dbReference type="SUPFAM" id="SSF52016">
    <property type="entry name" value="LeuD/IlvD-like"/>
    <property type="match status" value="1"/>
</dbReference>
<dbReference type="InterPro" id="IPR042096">
    <property type="entry name" value="Dihydro-acid_dehy_C"/>
</dbReference>
<evidence type="ECO:0000256" key="11">
    <source>
        <dbReference type="ARBA" id="ARBA00029304"/>
    </source>
</evidence>
<keyword evidence="10 15" id="KW-0100">Branched-chain amino acid biosynthesis</keyword>
<dbReference type="PROSITE" id="PS00887">
    <property type="entry name" value="ILVD_EDD_2"/>
    <property type="match status" value="1"/>
</dbReference>
<dbReference type="GO" id="GO:0051537">
    <property type="term" value="F:2 iron, 2 sulfur cluster binding"/>
    <property type="evidence" value="ECO:0007669"/>
    <property type="project" value="UniProtKB-UniRule"/>
</dbReference>
<feature type="modified residue" description="N6-carboxylysine" evidence="15">
    <location>
        <position position="131"/>
    </location>
</feature>
<dbReference type="EC" id="4.2.1.9" evidence="14 15"/>
<comment type="caution">
    <text evidence="15">Lacks conserved residue(s) required for the propagation of feature annotation.</text>
</comment>
<evidence type="ECO:0000256" key="9">
    <source>
        <dbReference type="ARBA" id="ARBA00023239"/>
    </source>
</evidence>
<evidence type="ECO:0000256" key="2">
    <source>
        <dbReference type="ARBA" id="ARBA00006486"/>
    </source>
</evidence>
<name>A0A1M7UQQ7_9FIRM</name>
<evidence type="ECO:0000256" key="12">
    <source>
        <dbReference type="ARBA" id="ARBA00029436"/>
    </source>
</evidence>
<comment type="cofactor">
    <cofactor evidence="1 15">
        <name>Mg(2+)</name>
        <dbReference type="ChEBI" id="CHEBI:18420"/>
    </cofactor>
</comment>
<feature type="binding site" evidence="15">
    <location>
        <position position="450"/>
    </location>
    <ligand>
        <name>Mg(2+)</name>
        <dbReference type="ChEBI" id="CHEBI:18420"/>
    </ligand>
</feature>
<dbReference type="InterPro" id="IPR000581">
    <property type="entry name" value="ILV_EDD_N"/>
</dbReference>
<dbReference type="GO" id="GO:0004160">
    <property type="term" value="F:dihydroxy-acid dehydratase activity"/>
    <property type="evidence" value="ECO:0007669"/>
    <property type="project" value="UniProtKB-UniRule"/>
</dbReference>
<comment type="catalytic activity">
    <reaction evidence="11">
        <text>(2R)-2,3-dihydroxy-3-methylbutanoate = 3-methyl-2-oxobutanoate + H2O</text>
        <dbReference type="Rhea" id="RHEA:24809"/>
        <dbReference type="ChEBI" id="CHEBI:11851"/>
        <dbReference type="ChEBI" id="CHEBI:15377"/>
        <dbReference type="ChEBI" id="CHEBI:49072"/>
        <dbReference type="EC" id="4.2.1.9"/>
    </reaction>
    <physiologicalReaction direction="left-to-right" evidence="11">
        <dbReference type="Rhea" id="RHEA:24810"/>
    </physiologicalReaction>
</comment>
<dbReference type="NCBIfam" id="NF002068">
    <property type="entry name" value="PRK00911.1"/>
    <property type="match status" value="1"/>
</dbReference>
<dbReference type="Gene3D" id="3.50.30.80">
    <property type="entry name" value="IlvD/EDD C-terminal domain-like"/>
    <property type="match status" value="1"/>
</dbReference>
<evidence type="ECO:0000256" key="13">
    <source>
        <dbReference type="ARBA" id="ARBA00029437"/>
    </source>
</evidence>
<comment type="catalytic activity">
    <reaction evidence="15">
        <text>(2R,3R)-2,3-dihydroxy-3-methylpentanoate = (S)-3-methyl-2-oxopentanoate + H2O</text>
        <dbReference type="Rhea" id="RHEA:27694"/>
        <dbReference type="ChEBI" id="CHEBI:15377"/>
        <dbReference type="ChEBI" id="CHEBI:35146"/>
        <dbReference type="ChEBI" id="CHEBI:49258"/>
        <dbReference type="EC" id="4.2.1.9"/>
    </reaction>
</comment>
<dbReference type="InterPro" id="IPR020558">
    <property type="entry name" value="DiOHA_6PGluconate_deHydtase_CS"/>
</dbReference>
<feature type="domain" description="Dihydroxy-acid/6-phosphogluconate dehydratase C-terminal" evidence="17">
    <location>
        <begin position="366"/>
        <end position="557"/>
    </location>
</feature>
<dbReference type="AlphaFoldDB" id="A0A1M7UQQ7"/>
<dbReference type="PANTHER" id="PTHR43661:SF3">
    <property type="entry name" value="D-XYLONATE DEHYDRATASE YAGF-RELATED"/>
    <property type="match status" value="1"/>
</dbReference>
<dbReference type="HAMAP" id="MF_00012">
    <property type="entry name" value="IlvD"/>
    <property type="match status" value="1"/>
</dbReference>
<feature type="binding site" evidence="15">
    <location>
        <position position="130"/>
    </location>
    <ligand>
        <name>Mg(2+)</name>
        <dbReference type="ChEBI" id="CHEBI:18420"/>
    </ligand>
</feature>
<dbReference type="GO" id="GO:0009099">
    <property type="term" value="P:L-valine biosynthetic process"/>
    <property type="evidence" value="ECO:0007669"/>
    <property type="project" value="UniProtKB-UniRule"/>
</dbReference>
<comment type="cofactor">
    <cofactor evidence="15">
        <name>[2Fe-2S] cluster</name>
        <dbReference type="ChEBI" id="CHEBI:190135"/>
    </cofactor>
    <text evidence="15">Binds 1 [2Fe-2S] cluster per subunit. This cluster acts as a Lewis acid cofactor.</text>
</comment>
<dbReference type="GO" id="GO:0005829">
    <property type="term" value="C:cytosol"/>
    <property type="evidence" value="ECO:0007669"/>
    <property type="project" value="TreeGrafter"/>
</dbReference>
<comment type="pathway">
    <text evidence="12 15">Amino-acid biosynthesis; L-valine biosynthesis; L-valine from pyruvate: step 3/4.</text>
</comment>
<evidence type="ECO:0000256" key="1">
    <source>
        <dbReference type="ARBA" id="ARBA00001946"/>
    </source>
</evidence>
<evidence type="ECO:0000256" key="15">
    <source>
        <dbReference type="HAMAP-Rule" id="MF_00012"/>
    </source>
</evidence>
<dbReference type="NCBIfam" id="TIGR00110">
    <property type="entry name" value="ilvD"/>
    <property type="match status" value="1"/>
</dbReference>
<evidence type="ECO:0000256" key="4">
    <source>
        <dbReference type="ARBA" id="ARBA00022714"/>
    </source>
</evidence>
<dbReference type="PROSITE" id="PS00886">
    <property type="entry name" value="ILVD_EDD_1"/>
    <property type="match status" value="1"/>
</dbReference>
<evidence type="ECO:0000256" key="5">
    <source>
        <dbReference type="ARBA" id="ARBA00022723"/>
    </source>
</evidence>
<feature type="active site" description="Proton acceptor" evidence="15">
    <location>
        <position position="476"/>
    </location>
</feature>
<dbReference type="GO" id="GO:0009097">
    <property type="term" value="P:isoleucine biosynthetic process"/>
    <property type="evidence" value="ECO:0007669"/>
    <property type="project" value="UniProtKB-UniRule"/>
</dbReference>
<sequence length="560" mass="60165">MTAFKFKEEKYKSSKVVNGITMGGPRAHLKGMGIVNEELKKPFIGIVNSYNEMHPGHIHLNRIAGIVRDGVRFAGGVPFEFNTIAICDGFAQGHEGMCYVLPSRENIVDSVELYVNAHQLDGLVYIASCDKIVPAMLMAMARINLPSIIVTGGPMMPGRYKGRECATYELKEAAGLLTRGEMTEKEFFAMEDVLSPGPGSCAMMGTANSMSVAAEAMGFSLPGCATALAVEGKKLRIAKASGIRIVEMVEEDLKTRDILTQEMLETSMRVLMSVGGSTNASLHMPAIAAEAKLKFNLDDVERISATTPYLAKIKPSGVHTLKDLEDAGGIPVVMQELSSLINLDQMTVTGQTFRENIKDYENLNPDVIRKVANAYSMQSSLAVLKGSLAPKGCVVKQTAVAEVMKRHAGPARCFNTEEAAAEAIFKGEVKHGDVIIIRYEGPKGGPGMREMLTATSSLVGMGLGESVALVTDGRFSGATRGPCIGHVSPEAAAGGPLAIVQDGDIIAIDIPNRSIELKVSEEERKRRFAGLEHPQPKITEGYLVRYAREVSSADEGAILK</sequence>
<reference evidence="19" key="1">
    <citation type="submission" date="2016-12" db="EMBL/GenBank/DDBJ databases">
        <authorList>
            <person name="Varghese N."/>
            <person name="Submissions S."/>
        </authorList>
    </citation>
    <scope>NUCLEOTIDE SEQUENCE [LARGE SCALE GENOMIC DNA]</scope>
    <source>
        <strain evidence="19">DSM 11544</strain>
    </source>
</reference>
<dbReference type="InterPro" id="IPR037237">
    <property type="entry name" value="IlvD/EDD_N"/>
</dbReference>
<keyword evidence="19" id="KW-1185">Reference proteome</keyword>
<comment type="function">
    <text evidence="15">Functions in the biosynthesis of branched-chain amino acids. Catalyzes the dehydration of (2R,3R)-2,3-dihydroxy-3-methylpentanoate (2,3-dihydroxy-3-methylvalerate) into 2-oxo-3-methylpentanoate (2-oxo-3-methylvalerate) and of (2R)-2,3-dihydroxy-3-methylbutanoate (2,3-dihydroxyisovalerate) into 2-oxo-3-methylbutanoate (2-oxoisovalerate), the penultimate precursor to L-isoleucine and L-valine, respectively.</text>
</comment>
<dbReference type="SUPFAM" id="SSF143975">
    <property type="entry name" value="IlvD/EDD N-terminal domain-like"/>
    <property type="match status" value="1"/>
</dbReference>
<keyword evidence="9 15" id="KW-0456">Lyase</keyword>
<dbReference type="InterPro" id="IPR004404">
    <property type="entry name" value="DihydroxyA_deHydtase"/>
</dbReference>
<evidence type="ECO:0000313" key="19">
    <source>
        <dbReference type="Proteomes" id="UP000184010"/>
    </source>
</evidence>
<evidence type="ECO:0000256" key="10">
    <source>
        <dbReference type="ARBA" id="ARBA00023304"/>
    </source>
</evidence>
<keyword evidence="7 15" id="KW-0408">Iron</keyword>
<feature type="binding site" description="via carbamate group" evidence="15">
    <location>
        <position position="131"/>
    </location>
    <ligand>
        <name>Mg(2+)</name>
        <dbReference type="ChEBI" id="CHEBI:18420"/>
    </ligand>
</feature>
<dbReference type="UniPathway" id="UPA00047">
    <property type="reaction ID" value="UER00057"/>
</dbReference>
<keyword evidence="3 15" id="KW-0028">Amino-acid biosynthesis</keyword>
<dbReference type="Pfam" id="PF00920">
    <property type="entry name" value="ILVD_EDD_N"/>
    <property type="match status" value="1"/>
</dbReference>
<evidence type="ECO:0000256" key="8">
    <source>
        <dbReference type="ARBA" id="ARBA00023014"/>
    </source>
</evidence>
<evidence type="ECO:0000256" key="3">
    <source>
        <dbReference type="ARBA" id="ARBA00022605"/>
    </source>
</evidence>
<keyword evidence="8 15" id="KW-0411">Iron-sulfur</keyword>
<evidence type="ECO:0000256" key="6">
    <source>
        <dbReference type="ARBA" id="ARBA00022842"/>
    </source>
</evidence>
<evidence type="ECO:0000256" key="7">
    <source>
        <dbReference type="ARBA" id="ARBA00023004"/>
    </source>
</evidence>
<feature type="binding site" evidence="15">
    <location>
        <position position="88"/>
    </location>
    <ligand>
        <name>Mg(2+)</name>
        <dbReference type="ChEBI" id="CHEBI:18420"/>
    </ligand>
</feature>
<evidence type="ECO:0000259" key="16">
    <source>
        <dbReference type="Pfam" id="PF00920"/>
    </source>
</evidence>
<dbReference type="Proteomes" id="UP000184010">
    <property type="component" value="Unassembled WGS sequence"/>
</dbReference>